<dbReference type="GO" id="GO:0009055">
    <property type="term" value="F:electron transfer activity"/>
    <property type="evidence" value="ECO:0007669"/>
    <property type="project" value="InterPro"/>
</dbReference>
<evidence type="ECO:0000313" key="4">
    <source>
        <dbReference type="EMBL" id="QDV25481.1"/>
    </source>
</evidence>
<gene>
    <name evidence="4" type="ORF">Q31a_38070</name>
</gene>
<accession>A0A518GA66</accession>
<dbReference type="InterPro" id="IPR011429">
    <property type="entry name" value="Cyt_c_Planctomycete-type"/>
</dbReference>
<dbReference type="PANTHER" id="PTHR35889:SF3">
    <property type="entry name" value="F-BOX DOMAIN-CONTAINING PROTEIN"/>
    <property type="match status" value="1"/>
</dbReference>
<dbReference type="GO" id="GO:0020037">
    <property type="term" value="F:heme binding"/>
    <property type="evidence" value="ECO:0007669"/>
    <property type="project" value="InterPro"/>
</dbReference>
<dbReference type="Pfam" id="PF07583">
    <property type="entry name" value="PSCyt2"/>
    <property type="match status" value="1"/>
</dbReference>
<dbReference type="AlphaFoldDB" id="A0A518GA66"/>
<protein>
    <submittedName>
        <fullName evidence="4">Planctomycete cytochrome C</fullName>
    </submittedName>
</protein>
<proteinExistence type="predicted"/>
<keyword evidence="5" id="KW-1185">Reference proteome</keyword>
<dbReference type="RefSeq" id="WP_145080607.1">
    <property type="nucleotide sequence ID" value="NZ_CP036298.1"/>
</dbReference>
<reference evidence="4 5" key="1">
    <citation type="submission" date="2019-02" db="EMBL/GenBank/DDBJ databases">
        <title>Deep-cultivation of Planctomycetes and their phenomic and genomic characterization uncovers novel biology.</title>
        <authorList>
            <person name="Wiegand S."/>
            <person name="Jogler M."/>
            <person name="Boedeker C."/>
            <person name="Pinto D."/>
            <person name="Vollmers J."/>
            <person name="Rivas-Marin E."/>
            <person name="Kohn T."/>
            <person name="Peeters S.H."/>
            <person name="Heuer A."/>
            <person name="Rast P."/>
            <person name="Oberbeckmann S."/>
            <person name="Bunk B."/>
            <person name="Jeske O."/>
            <person name="Meyerdierks A."/>
            <person name="Storesund J.E."/>
            <person name="Kallscheuer N."/>
            <person name="Luecker S."/>
            <person name="Lage O.M."/>
            <person name="Pohl T."/>
            <person name="Merkel B.J."/>
            <person name="Hornburger P."/>
            <person name="Mueller R.-W."/>
            <person name="Bruemmer F."/>
            <person name="Labrenz M."/>
            <person name="Spormann A.M."/>
            <person name="Op den Camp H."/>
            <person name="Overmann J."/>
            <person name="Amann R."/>
            <person name="Jetten M.S.M."/>
            <person name="Mascher T."/>
            <person name="Medema M.H."/>
            <person name="Devos D.P."/>
            <person name="Kaster A.-K."/>
            <person name="Ovreas L."/>
            <person name="Rohde M."/>
            <person name="Galperin M.Y."/>
            <person name="Jogler C."/>
        </authorList>
    </citation>
    <scope>NUCLEOTIDE SEQUENCE [LARGE SCALE GENOMIC DNA]</scope>
    <source>
        <strain evidence="4 5">Q31a</strain>
    </source>
</reference>
<feature type="domain" description="Cytochrome C Planctomycete-type" evidence="3">
    <location>
        <begin position="57"/>
        <end position="119"/>
    </location>
</feature>
<dbReference type="InterPro" id="IPR022655">
    <property type="entry name" value="DUF1553"/>
</dbReference>
<dbReference type="InterPro" id="IPR011444">
    <property type="entry name" value="DUF1549"/>
</dbReference>
<evidence type="ECO:0000259" key="1">
    <source>
        <dbReference type="Pfam" id="PF07583"/>
    </source>
</evidence>
<evidence type="ECO:0000259" key="3">
    <source>
        <dbReference type="Pfam" id="PF07635"/>
    </source>
</evidence>
<feature type="domain" description="DUF1549" evidence="1">
    <location>
        <begin position="205"/>
        <end position="426"/>
    </location>
</feature>
<dbReference type="PANTHER" id="PTHR35889">
    <property type="entry name" value="CYCLOINULO-OLIGOSACCHARIDE FRUCTANOTRANSFERASE-RELATED"/>
    <property type="match status" value="1"/>
</dbReference>
<dbReference type="KEGG" id="ahel:Q31a_38070"/>
<feature type="domain" description="DUF1553" evidence="2">
    <location>
        <begin position="644"/>
        <end position="923"/>
    </location>
</feature>
<name>A0A518GA66_9BACT</name>
<dbReference type="InterPro" id="IPR036909">
    <property type="entry name" value="Cyt_c-like_dom_sf"/>
</dbReference>
<dbReference type="Pfam" id="PF07635">
    <property type="entry name" value="PSCyt1"/>
    <property type="match status" value="1"/>
</dbReference>
<organism evidence="4 5">
    <name type="scientific">Aureliella helgolandensis</name>
    <dbReference type="NCBI Taxonomy" id="2527968"/>
    <lineage>
        <taxon>Bacteria</taxon>
        <taxon>Pseudomonadati</taxon>
        <taxon>Planctomycetota</taxon>
        <taxon>Planctomycetia</taxon>
        <taxon>Pirellulales</taxon>
        <taxon>Pirellulaceae</taxon>
        <taxon>Aureliella</taxon>
    </lineage>
</organism>
<dbReference type="OrthoDB" id="127107at2"/>
<dbReference type="SUPFAM" id="SSF46626">
    <property type="entry name" value="Cytochrome c"/>
    <property type="match status" value="1"/>
</dbReference>
<dbReference type="Proteomes" id="UP000318017">
    <property type="component" value="Chromosome"/>
</dbReference>
<sequence length="1003" mass="111501">MKFSMVSLRNLETKWESLLLLTVACLTCQVGGAPCLADEDNAALFVRRIAPLLQEKCIACHGSEAENIEGSLDLLSDAGWRSGSDSGVLAIVPGKADESPLFLAATREADEWSAMPPKDAERLTAEELGWLKEWIAGGATWPDQEESQRIALEYEDAWSVEDGVRLETSGGLSADWTNRRYAPESIWGYQPVRTPSANFDDAGMLDEFIVQRLPAGLAVAPPADRTQLIRRATFDLTGLPPSPEDVRRFVEDPRADDLVWAELVDRLLESPHYGERMAQHWLDVVRYADSSGFANDYDRGNAWRYRDYVVRAFNEDKPYDQFVREQIAGDEIAEQMTHSDAPPTATGSSVSELIVATGFLRMGPWELTSMEVAKVARQRFLDDATNSVGETFLAHSLQCARCHDHKFDPIPTRDYYSVQAVFATTQLCERVAPFSPQENVEGFGERKYLLKRKRELEQSLKVLNAKLTVSSGRAWLTEMGRDTAAYDSAVEKLLAALPLDPAEQAGSPTTQEERERGLSLGEVRKLMQQRKAPPELIPPAKAGFTPDDFGNERVARKGLERLKWELERYEPYALAVYNGRTPQVKSVSRPVRVPEQRMTQGELEQTCILTGGDPFASGMPVSPGVLSILGAVQTSPVPDSVKGRRLAFADWVASPDNPLTTRAIGNRIWMWHFNVPLAGNPNNFGASGKPPTHPELLDWLAARFVAKGWSFKSMHRVIMLSQAYQRSVSHPDPQRLSEVDPAGVSYAVFKPRRLTAEELRDAMLASTGELNPMLGGIPARPEINLEAAMQPRQVMGTFAAAWTPNPLPRERHRRSLYTLKLRGLVDPLLEVFNSPSPDFSCERRDTSMVTPQVFSLFNSQFSHARALALANRCLTEASNALGLAASGGGELAEAAEIAAIERLYQLAYSRSPTEHELQICLEHWRAVDALLPDEAMAAEAPAVSVRRDAVEENTGEHFSFEERLYANEDFVPDLQPADVNRRTRSLADVCLAILNSNEFIYLY</sequence>
<dbReference type="Pfam" id="PF07587">
    <property type="entry name" value="PSD1"/>
    <property type="match status" value="1"/>
</dbReference>
<evidence type="ECO:0000259" key="2">
    <source>
        <dbReference type="Pfam" id="PF07587"/>
    </source>
</evidence>
<dbReference type="EMBL" id="CP036298">
    <property type="protein sequence ID" value="QDV25481.1"/>
    <property type="molecule type" value="Genomic_DNA"/>
</dbReference>
<evidence type="ECO:0000313" key="5">
    <source>
        <dbReference type="Proteomes" id="UP000318017"/>
    </source>
</evidence>